<dbReference type="InterPro" id="IPR012334">
    <property type="entry name" value="Pectin_lyas_fold"/>
</dbReference>
<name>A0AAV5JY70_9ROSI</name>
<dbReference type="GO" id="GO:0042545">
    <property type="term" value="P:cell wall modification"/>
    <property type="evidence" value="ECO:0007669"/>
    <property type="project" value="UniProtKB-UniRule"/>
</dbReference>
<evidence type="ECO:0000256" key="7">
    <source>
        <dbReference type="ARBA" id="ARBA00022729"/>
    </source>
</evidence>
<dbReference type="EMBL" id="BPVZ01000048">
    <property type="protein sequence ID" value="GKV17473.1"/>
    <property type="molecule type" value="Genomic_DNA"/>
</dbReference>
<evidence type="ECO:0000256" key="9">
    <source>
        <dbReference type="ARBA" id="ARBA00023085"/>
    </source>
</evidence>
<reference evidence="14 15" key="1">
    <citation type="journal article" date="2021" name="Commun. Biol.">
        <title>The genome of Shorea leprosula (Dipterocarpaceae) highlights the ecological relevance of drought in aseasonal tropical rainforests.</title>
        <authorList>
            <person name="Ng K.K.S."/>
            <person name="Kobayashi M.J."/>
            <person name="Fawcett J.A."/>
            <person name="Hatakeyama M."/>
            <person name="Paape T."/>
            <person name="Ng C.H."/>
            <person name="Ang C.C."/>
            <person name="Tnah L.H."/>
            <person name="Lee C.T."/>
            <person name="Nishiyama T."/>
            <person name="Sese J."/>
            <person name="O'Brien M.J."/>
            <person name="Copetti D."/>
            <person name="Mohd Noor M.I."/>
            <person name="Ong R.C."/>
            <person name="Putra M."/>
            <person name="Sireger I.Z."/>
            <person name="Indrioko S."/>
            <person name="Kosugi Y."/>
            <person name="Izuno A."/>
            <person name="Isagi Y."/>
            <person name="Lee S.L."/>
            <person name="Shimizu K.K."/>
        </authorList>
    </citation>
    <scope>NUCLEOTIDE SEQUENCE [LARGE SCALE GENOMIC DNA]</scope>
    <source>
        <strain evidence="14">214</strain>
    </source>
</reference>
<dbReference type="InterPro" id="IPR033131">
    <property type="entry name" value="Pectinesterase_Asp_AS"/>
</dbReference>
<feature type="active site" evidence="11">
    <location>
        <position position="222"/>
    </location>
</feature>
<keyword evidence="15" id="KW-1185">Reference proteome</keyword>
<evidence type="ECO:0000256" key="3">
    <source>
        <dbReference type="ARBA" id="ARBA00008891"/>
    </source>
</evidence>
<dbReference type="AlphaFoldDB" id="A0AAV5JY70"/>
<comment type="similarity">
    <text evidence="3">Belongs to the pectinesterase family.</text>
</comment>
<keyword evidence="7" id="KW-0732">Signal</keyword>
<dbReference type="PANTHER" id="PTHR31321">
    <property type="entry name" value="ACYL-COA THIOESTER HYDROLASE YBHC-RELATED"/>
    <property type="match status" value="1"/>
</dbReference>
<evidence type="ECO:0000259" key="13">
    <source>
        <dbReference type="Pfam" id="PF01095"/>
    </source>
</evidence>
<evidence type="ECO:0000256" key="11">
    <source>
        <dbReference type="PROSITE-ProRule" id="PRU10040"/>
    </source>
</evidence>
<proteinExistence type="inferred from homology"/>
<evidence type="ECO:0000256" key="6">
    <source>
        <dbReference type="ARBA" id="ARBA00022525"/>
    </source>
</evidence>
<evidence type="ECO:0000256" key="2">
    <source>
        <dbReference type="ARBA" id="ARBA00005184"/>
    </source>
</evidence>
<protein>
    <recommendedName>
        <fullName evidence="4 12">Pectinesterase</fullName>
        <ecNumber evidence="4 12">3.1.1.11</ecNumber>
    </recommendedName>
</protein>
<evidence type="ECO:0000256" key="8">
    <source>
        <dbReference type="ARBA" id="ARBA00022801"/>
    </source>
</evidence>
<keyword evidence="6" id="KW-0964">Secreted</keyword>
<feature type="domain" description="Pectinesterase catalytic" evidence="13">
    <location>
        <begin position="70"/>
        <end position="354"/>
    </location>
</feature>
<dbReference type="Gene3D" id="2.160.20.10">
    <property type="entry name" value="Single-stranded right-handed beta-helix, Pectin lyase-like"/>
    <property type="match status" value="1"/>
</dbReference>
<evidence type="ECO:0000256" key="5">
    <source>
        <dbReference type="ARBA" id="ARBA00022512"/>
    </source>
</evidence>
<keyword evidence="9 12" id="KW-0063">Aspartyl esterase</keyword>
<dbReference type="SUPFAM" id="SSF51126">
    <property type="entry name" value="Pectin lyase-like"/>
    <property type="match status" value="1"/>
</dbReference>
<dbReference type="FunFam" id="2.160.20.10:FF:000008">
    <property type="entry name" value="Pectinesterase"/>
    <property type="match status" value="1"/>
</dbReference>
<dbReference type="InterPro" id="IPR011050">
    <property type="entry name" value="Pectin_lyase_fold/virulence"/>
</dbReference>
<evidence type="ECO:0000256" key="10">
    <source>
        <dbReference type="ARBA" id="ARBA00047928"/>
    </source>
</evidence>
<dbReference type="PANTHER" id="PTHR31321:SF87">
    <property type="entry name" value="PECTINESTERASE 63-RELATED"/>
    <property type="match status" value="1"/>
</dbReference>
<dbReference type="Proteomes" id="UP001054252">
    <property type="component" value="Unassembled WGS sequence"/>
</dbReference>
<evidence type="ECO:0000256" key="12">
    <source>
        <dbReference type="RuleBase" id="RU000589"/>
    </source>
</evidence>
<evidence type="ECO:0000256" key="1">
    <source>
        <dbReference type="ARBA" id="ARBA00004191"/>
    </source>
</evidence>
<evidence type="ECO:0000313" key="14">
    <source>
        <dbReference type="EMBL" id="GKV17473.1"/>
    </source>
</evidence>
<dbReference type="InterPro" id="IPR000070">
    <property type="entry name" value="Pectinesterase_cat"/>
</dbReference>
<dbReference type="EC" id="3.1.1.11" evidence="4 12"/>
<comment type="catalytic activity">
    <reaction evidence="10 12">
        <text>[(1-&gt;4)-alpha-D-galacturonosyl methyl ester](n) + n H2O = [(1-&gt;4)-alpha-D-galacturonosyl](n) + n methanol + n H(+)</text>
        <dbReference type="Rhea" id="RHEA:22380"/>
        <dbReference type="Rhea" id="RHEA-COMP:14570"/>
        <dbReference type="Rhea" id="RHEA-COMP:14573"/>
        <dbReference type="ChEBI" id="CHEBI:15377"/>
        <dbReference type="ChEBI" id="CHEBI:15378"/>
        <dbReference type="ChEBI" id="CHEBI:17790"/>
        <dbReference type="ChEBI" id="CHEBI:140522"/>
        <dbReference type="ChEBI" id="CHEBI:140523"/>
        <dbReference type="EC" id="3.1.1.11"/>
    </reaction>
</comment>
<keyword evidence="5" id="KW-0134">Cell wall</keyword>
<accession>A0AAV5JY70</accession>
<dbReference type="GO" id="GO:0030599">
    <property type="term" value="F:pectinesterase activity"/>
    <property type="evidence" value="ECO:0007669"/>
    <property type="project" value="UniProtKB-UniRule"/>
</dbReference>
<dbReference type="GO" id="GO:0045490">
    <property type="term" value="P:pectin catabolic process"/>
    <property type="evidence" value="ECO:0007669"/>
    <property type="project" value="UniProtKB-UniRule"/>
</dbReference>
<evidence type="ECO:0000313" key="15">
    <source>
        <dbReference type="Proteomes" id="UP001054252"/>
    </source>
</evidence>
<keyword evidence="8 12" id="KW-0378">Hydrolase</keyword>
<dbReference type="Pfam" id="PF01095">
    <property type="entry name" value="Pectinesterase"/>
    <property type="match status" value="1"/>
</dbReference>
<comment type="caution">
    <text evidence="14">The sequence shown here is derived from an EMBL/GenBank/DDBJ whole genome shotgun (WGS) entry which is preliminary data.</text>
</comment>
<organism evidence="14 15">
    <name type="scientific">Rubroshorea leprosula</name>
    <dbReference type="NCBI Taxonomy" id="152421"/>
    <lineage>
        <taxon>Eukaryota</taxon>
        <taxon>Viridiplantae</taxon>
        <taxon>Streptophyta</taxon>
        <taxon>Embryophyta</taxon>
        <taxon>Tracheophyta</taxon>
        <taxon>Spermatophyta</taxon>
        <taxon>Magnoliopsida</taxon>
        <taxon>eudicotyledons</taxon>
        <taxon>Gunneridae</taxon>
        <taxon>Pentapetalae</taxon>
        <taxon>rosids</taxon>
        <taxon>malvids</taxon>
        <taxon>Malvales</taxon>
        <taxon>Dipterocarpaceae</taxon>
        <taxon>Rubroshorea</taxon>
    </lineage>
</organism>
<dbReference type="PROSITE" id="PS00503">
    <property type="entry name" value="PECTINESTERASE_2"/>
    <property type="match status" value="1"/>
</dbReference>
<gene>
    <name evidence="14" type="ORF">SLEP1_g27982</name>
</gene>
<sequence length="365" mass="39565">MWFQKIINVALQAPVLTVLLLIPYTISAPLIPQDPSQVNTWFNSVVTPSTDRTSSLDLALVTAEAAANVITVSKDGSGDFGTVADAIANVPEGNTLRTIIKIGPGTYFEKITIDQNKPFITLYGSPNAVPTLMYNGTAATFGTYNSATLIVLSDYFVAANIIIANSAPMPDGKRQGAQAVALRTAGDKQAFYNCTIVGYQDTLLDDSGNHFFKDCYVQGTVDFIFGNGKSLYLGTELHVVKDGGVITAQGRESLSDESQGYSFVHCKITGSKKGAYLGRAWKPSPLVVFAYTTMGKVVNSAGWSDNSHPERDKTVFFGEYKCRGPGSSLRKRVKYTKKLDDESAMRFISLDFINATTWLLPVPTL</sequence>
<evidence type="ECO:0000256" key="4">
    <source>
        <dbReference type="ARBA" id="ARBA00013229"/>
    </source>
</evidence>
<comment type="pathway">
    <text evidence="2 12">Glycan metabolism; pectin degradation; 2-dehydro-3-deoxy-D-gluconate from pectin: step 1/5.</text>
</comment>
<comment type="subcellular location">
    <subcellularLocation>
        <location evidence="1">Secreted</location>
        <location evidence="1">Cell wall</location>
    </subcellularLocation>
</comment>